<protein>
    <submittedName>
        <fullName evidence="3">Uncharacterized protein</fullName>
    </submittedName>
</protein>
<feature type="compositionally biased region" description="Polar residues" evidence="1">
    <location>
        <begin position="839"/>
        <end position="849"/>
    </location>
</feature>
<dbReference type="AlphaFoldDB" id="A0A1G4B5E9"/>
<feature type="compositionally biased region" description="Low complexity" evidence="1">
    <location>
        <begin position="904"/>
        <end position="923"/>
    </location>
</feature>
<dbReference type="EMBL" id="MJBS01000066">
    <property type="protein sequence ID" value="OHE96659.1"/>
    <property type="molecule type" value="Genomic_DNA"/>
</dbReference>
<feature type="compositionally biased region" description="Polar residues" evidence="1">
    <location>
        <begin position="282"/>
        <end position="321"/>
    </location>
</feature>
<feature type="compositionally biased region" description="Basic and acidic residues" evidence="1">
    <location>
        <begin position="768"/>
        <end position="783"/>
    </location>
</feature>
<keyword evidence="2" id="KW-0472">Membrane</keyword>
<feature type="compositionally biased region" description="Pro residues" evidence="1">
    <location>
        <begin position="785"/>
        <end position="799"/>
    </location>
</feature>
<feature type="compositionally biased region" description="Basic residues" evidence="1">
    <location>
        <begin position="812"/>
        <end position="822"/>
    </location>
</feature>
<organism evidence="3 4">
    <name type="scientific">Colletotrichum orchidophilum</name>
    <dbReference type="NCBI Taxonomy" id="1209926"/>
    <lineage>
        <taxon>Eukaryota</taxon>
        <taxon>Fungi</taxon>
        <taxon>Dikarya</taxon>
        <taxon>Ascomycota</taxon>
        <taxon>Pezizomycotina</taxon>
        <taxon>Sordariomycetes</taxon>
        <taxon>Hypocreomycetidae</taxon>
        <taxon>Glomerellales</taxon>
        <taxon>Glomerellaceae</taxon>
        <taxon>Colletotrichum</taxon>
    </lineage>
</organism>
<sequence length="1205" mass="132310">MDSVCMNEIKGVSLFILKWVFSLFIAGYGQILHLISWAASLPIPTKVLIVIIQHALCIAHMVLQDSIRAWNHGTENCVLVPQTHTDNLTDTDISDPKPRIPGTWPEKSSSDSPKPPSPPDQAVCDPEIPPDEQVARLKAEHKDEFALWRAIYERQLKAKNDEIKRLKSMTMNHLINGKHRNRRLAVNKDLLPEVVQKRLHPYGRSVHTVSASPRQEEFKPQDFIQSRRELTSSIQEIINAYHEFKLLNFLTSLELVMEYREKHTVRPVPEIFNINTGIAQANASTQTSDNSPQVDESTQSSSKAAQVDQSTQTCGNATQSFSPLEISPLTPSPLTTLSFSPLEISPLTNSSLTTSPLKTLSFSPLEISPITTSPLKISHGTSAKGATSANISTSRTRPQVFLTMPTPVLSTMKTNTSSAPITEMVSSLVTSPFSAPVTSPHHASVNLPAEIKPEPKSEDNQNISAYASEVEDLTGGQRKNKDVGSMAPNAAPLKKSVLAVPRINMASLIKMAPIGVPLMQMATDCTFPINEAITSQAPTAVPTKRTNPLIDNDLVQSDEMDWKPDDKAVSNNQRLLPTIPAVPEQAKAFVEDEEMKIDESEDDDTDTEMEGYIFKPVQGIYSPPGTPPPASSATVSHSSDHQMIDAPQIRPSRDVEMKDNDNDPQEAVKNQTAGTGDEKMSDVKLSTPEVSWSPPTWDPTSYGTPSLPPTTPTQPIPYSLDPSPAEPVDDDSSKEPWSPIEELPEDDFIEKALSLPSPRLATPSPSPDRQEQPETTDEDRSAELPDPPVLPPSQAPIQPPAQSSDLPAAAKPKIKIIWKKKTTSPMVTPKRPKPKVEQPYSSPRPQPGNSGAIKVEAPRNWKTSLITPGAQLMVQPMSSLKPVIQHRTNLPTDAPRPLRESQKPTGTTDADSAATAPASDAPGNSADRPPTPSPRPDESPKVAPLATGILATPSVIPGLSYPAPPPPMPPSSAVRSEPPKTPLSTQQIEIVLSSPPKSPSRAPQEIGPDDLAVFEGIDEYRPRPMAKLRRRRLGDDQTRHAQAVEHTRRKQQLQEEENKLRARILARPVAPLVAAVIHTPPPSIRLVADLGMKVGSREIDLELERRLSPLWNLLDARQVAQYGTKSLTQLGLKRWNELIVDRRYSQLGSISRKEYEGLVDKWMDAFVTETLVEHLIVLNDAEAQEEIMKPWFAIVRQAREQAESS</sequence>
<proteinExistence type="predicted"/>
<evidence type="ECO:0000256" key="1">
    <source>
        <dbReference type="SAM" id="MobiDB-lite"/>
    </source>
</evidence>
<dbReference type="Proteomes" id="UP000176998">
    <property type="component" value="Unassembled WGS sequence"/>
</dbReference>
<feature type="compositionally biased region" description="Basic and acidic residues" evidence="1">
    <location>
        <begin position="651"/>
        <end position="661"/>
    </location>
</feature>
<feature type="region of interest" description="Disordered" evidence="1">
    <location>
        <begin position="282"/>
        <end position="327"/>
    </location>
</feature>
<gene>
    <name evidence="3" type="ORF">CORC01_07976</name>
</gene>
<feature type="region of interest" description="Disordered" evidence="1">
    <location>
        <begin position="88"/>
        <end position="128"/>
    </location>
</feature>
<keyword evidence="2" id="KW-1133">Transmembrane helix</keyword>
<accession>A0A1G4B5E9</accession>
<feature type="region of interest" description="Disordered" evidence="1">
    <location>
        <begin position="878"/>
        <end position="981"/>
    </location>
</feature>
<dbReference type="OrthoDB" id="4848629at2759"/>
<evidence type="ECO:0000256" key="2">
    <source>
        <dbReference type="SAM" id="Phobius"/>
    </source>
</evidence>
<feature type="transmembrane region" description="Helical" evidence="2">
    <location>
        <begin position="12"/>
        <end position="35"/>
    </location>
</feature>
<feature type="region of interest" description="Disordered" evidence="1">
    <location>
        <begin position="617"/>
        <end position="860"/>
    </location>
</feature>
<feature type="compositionally biased region" description="Low complexity" evidence="1">
    <location>
        <begin position="800"/>
        <end position="811"/>
    </location>
</feature>
<dbReference type="STRING" id="1209926.A0A1G4B5E9"/>
<keyword evidence="4" id="KW-1185">Reference proteome</keyword>
<name>A0A1G4B5E9_9PEZI</name>
<keyword evidence="2" id="KW-0812">Transmembrane</keyword>
<evidence type="ECO:0000313" key="3">
    <source>
        <dbReference type="EMBL" id="OHE96659.1"/>
    </source>
</evidence>
<dbReference type="GeneID" id="34561121"/>
<feature type="compositionally biased region" description="Pro residues" evidence="1">
    <location>
        <begin position="706"/>
        <end position="715"/>
    </location>
</feature>
<evidence type="ECO:0000313" key="4">
    <source>
        <dbReference type="Proteomes" id="UP000176998"/>
    </source>
</evidence>
<dbReference type="RefSeq" id="XP_022473815.1">
    <property type="nucleotide sequence ID" value="XM_022619611.1"/>
</dbReference>
<comment type="caution">
    <text evidence="3">The sequence shown here is derived from an EMBL/GenBank/DDBJ whole genome shotgun (WGS) entry which is preliminary data.</text>
</comment>
<reference evidence="3 4" key="1">
    <citation type="submission" date="2016-09" db="EMBL/GenBank/DDBJ databases">
        <authorList>
            <person name="Capua I."/>
            <person name="De Benedictis P."/>
            <person name="Joannis T."/>
            <person name="Lombin L.H."/>
            <person name="Cattoli G."/>
        </authorList>
    </citation>
    <scope>NUCLEOTIDE SEQUENCE [LARGE SCALE GENOMIC DNA]</scope>
    <source>
        <strain evidence="3 4">IMI 309357</strain>
    </source>
</reference>